<feature type="region of interest" description="Disordered" evidence="1">
    <location>
        <begin position="593"/>
        <end position="616"/>
    </location>
</feature>
<dbReference type="OrthoDB" id="3268677at2759"/>
<sequence length="986" mass="109149">EEENLKYTPKIYRNKELGEIYAKQLGVRQLIEEDDGRSPWLKFGLGVVSGHFKDSSVMLGAIEAMLIKSERQTDGKSLKNMTYSRIFVDFANVLVSISTRAYQTFREHFGGPHVRTLQKMRARQPRFQPGISEANIALAAAVLKKLSYTGPTVLAWDDTALEPAITLWEDSVTGACSILGGSCGVIQVESAQEFDALFEKAQRSKATKIRLYILVIPLTKVPPLLLAAVARGGSEDASALFDLHSTLLGYLHQHGIHPVAQAADGTEVERSLQRKILASAERFVPYTIPNDIPGCTINLRLHIVKGYPTICVQDPKHALKTARNQLFSGARIVVLGCFALFYAQLLGLAQHVLSPLFRRDVENVDKQDDRAAARLFSAGTLNVTLRHHSELRALAVYLFVLGELVDAWENRQLPHIERARMVMCARYFLMAWRSHIELHPSYSTNIQFISRESFDIFLTLCDSLLSLIITFRTYYPHYPLMLWFIATVACEHIFGIVRQLKKDFSYIDFLYLEPKLRTLLLGAFERLTPLDRAGDTAAGYYHSYFDSTDVHPDTLKQWPTDLELQEASALAFKDAEELLRSIQLDARTLLKSYKPPTTRPPKARNPAGAAFSESPKPPQTLAELLTLYAPVPLDAAREKEMRACEIALIAESMDRTLVIDSLPDSCDDTELPLMKSIISEQLANQTHAQGICCNSTLDCNSSSDVTAVSAADDCMSQPLYDTKTCNLSSEALTLRRERHENLLAKKAQLLQRMARLIPENDVFNATTGVDRHVRHTGTFQDSTKYCRLRSEAFLTLQDVHPGIASANISSLQPLVDGSFVVVYDTKECKLLLGRVITMYTKSNAPGSRHEHITEAQSIGIPSYIAVEIFAFSHGSSYSSLACPTLGCATILRYPPSQLFFSFASCRTSIKVNELTLPDGSKITMATLCPFSTSVVEALGSRLADIKAAVNRLAKLASKKAQPVAGGIVPMPEAGSSESSDGEAGDT</sequence>
<keyword evidence="3" id="KW-1185">Reference proteome</keyword>
<proteinExistence type="predicted"/>
<dbReference type="STRING" id="1353009.A0A1Y2IX56"/>
<evidence type="ECO:0000313" key="2">
    <source>
        <dbReference type="EMBL" id="OSD05243.1"/>
    </source>
</evidence>
<evidence type="ECO:0000313" key="3">
    <source>
        <dbReference type="Proteomes" id="UP000193067"/>
    </source>
</evidence>
<accession>A0A1Y2IX56</accession>
<dbReference type="EMBL" id="KZ084093">
    <property type="protein sequence ID" value="OSD05243.1"/>
    <property type="molecule type" value="Genomic_DNA"/>
</dbReference>
<dbReference type="AlphaFoldDB" id="A0A1Y2IX56"/>
<evidence type="ECO:0000256" key="1">
    <source>
        <dbReference type="SAM" id="MobiDB-lite"/>
    </source>
</evidence>
<dbReference type="Proteomes" id="UP000193067">
    <property type="component" value="Unassembled WGS sequence"/>
</dbReference>
<feature type="region of interest" description="Disordered" evidence="1">
    <location>
        <begin position="966"/>
        <end position="986"/>
    </location>
</feature>
<gene>
    <name evidence="2" type="ORF">PYCCODRAFT_1362181</name>
</gene>
<organism evidence="2 3">
    <name type="scientific">Trametes coccinea (strain BRFM310)</name>
    <name type="common">Pycnoporus coccineus</name>
    <dbReference type="NCBI Taxonomy" id="1353009"/>
    <lineage>
        <taxon>Eukaryota</taxon>
        <taxon>Fungi</taxon>
        <taxon>Dikarya</taxon>
        <taxon>Basidiomycota</taxon>
        <taxon>Agaricomycotina</taxon>
        <taxon>Agaricomycetes</taxon>
        <taxon>Polyporales</taxon>
        <taxon>Polyporaceae</taxon>
        <taxon>Trametes</taxon>
    </lineage>
</organism>
<reference evidence="2 3" key="1">
    <citation type="journal article" date="2015" name="Biotechnol. Biofuels">
        <title>Enhanced degradation of softwood versus hardwood by the white-rot fungus Pycnoporus coccineus.</title>
        <authorList>
            <person name="Couturier M."/>
            <person name="Navarro D."/>
            <person name="Chevret D."/>
            <person name="Henrissat B."/>
            <person name="Piumi F."/>
            <person name="Ruiz-Duenas F.J."/>
            <person name="Martinez A.T."/>
            <person name="Grigoriev I.V."/>
            <person name="Riley R."/>
            <person name="Lipzen A."/>
            <person name="Berrin J.G."/>
            <person name="Master E.R."/>
            <person name="Rosso M.N."/>
        </authorList>
    </citation>
    <scope>NUCLEOTIDE SEQUENCE [LARGE SCALE GENOMIC DNA]</scope>
    <source>
        <strain evidence="2 3">BRFM310</strain>
    </source>
</reference>
<name>A0A1Y2IX56_TRAC3</name>
<protein>
    <submittedName>
        <fullName evidence="2">Uncharacterized protein</fullName>
    </submittedName>
</protein>
<feature type="non-terminal residue" evidence="2">
    <location>
        <position position="1"/>
    </location>
</feature>